<dbReference type="InterPro" id="IPR019046">
    <property type="entry name" value="Restrct_endonuc_II_NgoPII"/>
</dbReference>
<keyword evidence="1" id="KW-0255">Endonuclease</keyword>
<gene>
    <name evidence="1" type="ORF">BKK47_05790</name>
</gene>
<dbReference type="STRING" id="1908257.BKK47_05790"/>
<evidence type="ECO:0000313" key="1">
    <source>
        <dbReference type="EMBL" id="OOF39768.1"/>
    </source>
</evidence>
<dbReference type="EMBL" id="MLHG01000032">
    <property type="protein sequence ID" value="OOF39768.1"/>
    <property type="molecule type" value="Genomic_DNA"/>
</dbReference>
<dbReference type="GO" id="GO:0003677">
    <property type="term" value="F:DNA binding"/>
    <property type="evidence" value="ECO:0007669"/>
    <property type="project" value="InterPro"/>
</dbReference>
<dbReference type="Proteomes" id="UP000189426">
    <property type="component" value="Unassembled WGS sequence"/>
</dbReference>
<keyword evidence="2" id="KW-1185">Reference proteome</keyword>
<dbReference type="RefSeq" id="WP_077493970.1">
    <property type="nucleotide sequence ID" value="NZ_MLHG01000032.1"/>
</dbReference>
<proteinExistence type="predicted"/>
<name>A0A1V3IGT8_9PAST</name>
<dbReference type="Pfam" id="PF09521">
    <property type="entry name" value="RE_NgoPII"/>
    <property type="match status" value="1"/>
</dbReference>
<evidence type="ECO:0000313" key="2">
    <source>
        <dbReference type="Proteomes" id="UP000189426"/>
    </source>
</evidence>
<sequence>MNIIDAIINLVNNPITELVQYYQGKNRANQSGDSLEEYIKDLFANTFNMSETERIQKLSETFSYLGNNSNPPDAMLKNGDAIEVKKIENNHSALALNSSYPKAKLFSHSTMISNACRQAENWKEKDIIYSVGIIDGRNLKHLCMVYGIDYCADEECYLRIKSTIKNGVESIPNVEFSETKELGRVNKVDPLGITYLRVRGMWGIENPWTVFSAIYQRDFYRTFNFMAIINDEKWNSFDNIQELLDLQDDKLSIIDVKIQNPNNPAQLKNAKLVTYYI</sequence>
<reference evidence="1 2" key="1">
    <citation type="submission" date="2016-10" db="EMBL/GenBank/DDBJ databases">
        <title>Rodentibacter gen. nov. and new species.</title>
        <authorList>
            <person name="Christensen H."/>
        </authorList>
    </citation>
    <scope>NUCLEOTIDE SEQUENCE [LARGE SCALE GENOMIC DNA]</scope>
    <source>
        <strain evidence="1 2">Ppn418</strain>
    </source>
</reference>
<protein>
    <submittedName>
        <fullName evidence="1">Restriction endonuclease</fullName>
    </submittedName>
</protein>
<keyword evidence="1" id="KW-0540">Nuclease</keyword>
<dbReference type="GO" id="GO:0009036">
    <property type="term" value="F:type II site-specific deoxyribonuclease activity"/>
    <property type="evidence" value="ECO:0007669"/>
    <property type="project" value="InterPro"/>
</dbReference>
<organism evidence="1 2">
    <name type="scientific">Rodentibacter mrazii</name>
    <dbReference type="NCBI Taxonomy" id="1908257"/>
    <lineage>
        <taxon>Bacteria</taxon>
        <taxon>Pseudomonadati</taxon>
        <taxon>Pseudomonadota</taxon>
        <taxon>Gammaproteobacteria</taxon>
        <taxon>Pasteurellales</taxon>
        <taxon>Pasteurellaceae</taxon>
        <taxon>Rodentibacter</taxon>
    </lineage>
</organism>
<dbReference type="GO" id="GO:0009307">
    <property type="term" value="P:DNA restriction-modification system"/>
    <property type="evidence" value="ECO:0007669"/>
    <property type="project" value="InterPro"/>
</dbReference>
<keyword evidence="1" id="KW-0378">Hydrolase</keyword>
<comment type="caution">
    <text evidence="1">The sequence shown here is derived from an EMBL/GenBank/DDBJ whole genome shotgun (WGS) entry which is preliminary data.</text>
</comment>
<dbReference type="AlphaFoldDB" id="A0A1V3IGT8"/>
<accession>A0A1V3IGT8</accession>